<comment type="caution">
    <text evidence="2">The sequence shown here is derived from an EMBL/GenBank/DDBJ whole genome shotgun (WGS) entry which is preliminary data.</text>
</comment>
<feature type="region of interest" description="Disordered" evidence="1">
    <location>
        <begin position="1"/>
        <end position="30"/>
    </location>
</feature>
<feature type="compositionally biased region" description="Basic and acidic residues" evidence="1">
    <location>
        <begin position="12"/>
        <end position="21"/>
    </location>
</feature>
<name>A0A9N9BSZ0_FUNMO</name>
<evidence type="ECO:0000313" key="2">
    <source>
        <dbReference type="EMBL" id="CAG8577131.1"/>
    </source>
</evidence>
<dbReference type="Proteomes" id="UP000789375">
    <property type="component" value="Unassembled WGS sequence"/>
</dbReference>
<organism evidence="2 3">
    <name type="scientific">Funneliformis mosseae</name>
    <name type="common">Endomycorrhizal fungus</name>
    <name type="synonym">Glomus mosseae</name>
    <dbReference type="NCBI Taxonomy" id="27381"/>
    <lineage>
        <taxon>Eukaryota</taxon>
        <taxon>Fungi</taxon>
        <taxon>Fungi incertae sedis</taxon>
        <taxon>Mucoromycota</taxon>
        <taxon>Glomeromycotina</taxon>
        <taxon>Glomeromycetes</taxon>
        <taxon>Glomerales</taxon>
        <taxon>Glomeraceae</taxon>
        <taxon>Funneliformis</taxon>
    </lineage>
</organism>
<feature type="compositionally biased region" description="Polar residues" evidence="1">
    <location>
        <begin position="1"/>
        <end position="11"/>
    </location>
</feature>
<dbReference type="AlphaFoldDB" id="A0A9N9BSZ0"/>
<gene>
    <name evidence="2" type="ORF">FMOSSE_LOCUS7760</name>
</gene>
<protein>
    <submittedName>
        <fullName evidence="2">660_t:CDS:1</fullName>
    </submittedName>
</protein>
<feature type="non-terminal residue" evidence="2">
    <location>
        <position position="1"/>
    </location>
</feature>
<evidence type="ECO:0000256" key="1">
    <source>
        <dbReference type="SAM" id="MobiDB-lite"/>
    </source>
</evidence>
<keyword evidence="3" id="KW-1185">Reference proteome</keyword>
<evidence type="ECO:0000313" key="3">
    <source>
        <dbReference type="Proteomes" id="UP000789375"/>
    </source>
</evidence>
<proteinExistence type="predicted"/>
<reference evidence="2" key="1">
    <citation type="submission" date="2021-06" db="EMBL/GenBank/DDBJ databases">
        <authorList>
            <person name="Kallberg Y."/>
            <person name="Tangrot J."/>
            <person name="Rosling A."/>
        </authorList>
    </citation>
    <scope>NUCLEOTIDE SEQUENCE</scope>
    <source>
        <strain evidence="2">87-6 pot B 2015</strain>
    </source>
</reference>
<sequence>ETISENVSQVSKGERQDESREGGNNPKNPSMIVEMIANKLDRVIWGVEIDGTVIEDAKDDMLSICLFLNFIINSFLLDSQNELTNPQQKQLMFTLLQRRKELKKKNSIKEQH</sequence>
<dbReference type="EMBL" id="CAJVPP010001876">
    <property type="protein sequence ID" value="CAG8577131.1"/>
    <property type="molecule type" value="Genomic_DNA"/>
</dbReference>
<accession>A0A9N9BSZ0</accession>